<keyword evidence="2" id="KW-1185">Reference proteome</keyword>
<dbReference type="Proteomes" id="UP001497535">
    <property type="component" value="Unassembled WGS sequence"/>
</dbReference>
<organism evidence="1 2">
    <name type="scientific">Meloidogyne enterolobii</name>
    <name type="common">Root-knot nematode worm</name>
    <name type="synonym">Meloidogyne mayaguensis</name>
    <dbReference type="NCBI Taxonomy" id="390850"/>
    <lineage>
        <taxon>Eukaryota</taxon>
        <taxon>Metazoa</taxon>
        <taxon>Ecdysozoa</taxon>
        <taxon>Nematoda</taxon>
        <taxon>Chromadorea</taxon>
        <taxon>Rhabditida</taxon>
        <taxon>Tylenchina</taxon>
        <taxon>Tylenchomorpha</taxon>
        <taxon>Tylenchoidea</taxon>
        <taxon>Meloidogynidae</taxon>
        <taxon>Meloidogyninae</taxon>
        <taxon>Meloidogyne</taxon>
    </lineage>
</organism>
<comment type="caution">
    <text evidence="1">The sequence shown here is derived from an EMBL/GenBank/DDBJ whole genome shotgun (WGS) entry which is preliminary data.</text>
</comment>
<evidence type="ECO:0000313" key="1">
    <source>
        <dbReference type="EMBL" id="CAK5103827.1"/>
    </source>
</evidence>
<name>A0ACB1AWY6_MELEN</name>
<protein>
    <submittedName>
        <fullName evidence="1">Uncharacterized protein</fullName>
    </submittedName>
</protein>
<sequence>MLECEACKAYGYQFDVISNKSAFNNILNFKLSPKYPRAIRTHIESEIHTKSTKCKAY</sequence>
<accession>A0ACB1AWY6</accession>
<evidence type="ECO:0000313" key="2">
    <source>
        <dbReference type="Proteomes" id="UP001497535"/>
    </source>
</evidence>
<dbReference type="EMBL" id="CAVMJV010000115">
    <property type="protein sequence ID" value="CAK5103827.1"/>
    <property type="molecule type" value="Genomic_DNA"/>
</dbReference>
<gene>
    <name evidence="1" type="ORF">MENTE1834_LOCUS42847</name>
</gene>
<reference evidence="1" key="1">
    <citation type="submission" date="2023-11" db="EMBL/GenBank/DDBJ databases">
        <authorList>
            <person name="Poullet M."/>
        </authorList>
    </citation>
    <scope>NUCLEOTIDE SEQUENCE</scope>
    <source>
        <strain evidence="1">E1834</strain>
    </source>
</reference>
<proteinExistence type="predicted"/>